<keyword evidence="2" id="KW-1185">Reference proteome</keyword>
<evidence type="ECO:0000313" key="2">
    <source>
        <dbReference type="Proteomes" id="UP000010482"/>
    </source>
</evidence>
<dbReference type="KEGG" id="dsl:Dacsa_2320"/>
<sequence length="79" mass="8709">MTFKTIDLNLVLEQAKAETIAMAESKIDLSDSSIITPLEALANEYPEMAATCNSILLDLISEQTNFWSITDQPKAAIDF</sequence>
<dbReference type="Proteomes" id="UP000010482">
    <property type="component" value="Chromosome"/>
</dbReference>
<protein>
    <submittedName>
        <fullName evidence="1">Uncharacterized protein</fullName>
    </submittedName>
</protein>
<gene>
    <name evidence="1" type="ORF">Dacsa_2320</name>
</gene>
<name>K9YVL5_DACS8</name>
<dbReference type="EMBL" id="CP003944">
    <property type="protein sequence ID" value="AFZ50934.1"/>
    <property type="molecule type" value="Genomic_DNA"/>
</dbReference>
<accession>K9YVL5</accession>
<dbReference type="OrthoDB" id="489905at2"/>
<evidence type="ECO:0000313" key="1">
    <source>
        <dbReference type="EMBL" id="AFZ50934.1"/>
    </source>
</evidence>
<organism evidence="1 2">
    <name type="scientific">Dactylococcopsis salina (strain PCC 8305)</name>
    <name type="common">Myxobactron salinum</name>
    <dbReference type="NCBI Taxonomy" id="13035"/>
    <lineage>
        <taxon>Bacteria</taxon>
        <taxon>Bacillati</taxon>
        <taxon>Cyanobacteriota</taxon>
        <taxon>Cyanophyceae</taxon>
        <taxon>Nodosilineales</taxon>
        <taxon>Cymatolegaceae</taxon>
        <taxon>Dactylococcopsis</taxon>
    </lineage>
</organism>
<dbReference type="RefSeq" id="WP_015229926.1">
    <property type="nucleotide sequence ID" value="NC_019780.1"/>
</dbReference>
<dbReference type="AlphaFoldDB" id="K9YVL5"/>
<reference evidence="1" key="1">
    <citation type="submission" date="2012-04" db="EMBL/GenBank/DDBJ databases">
        <title>Finished genome of Dactylococcopsis salina PCC 8305.</title>
        <authorList>
            <consortium name="US DOE Joint Genome Institute"/>
            <person name="Gugger M."/>
            <person name="Coursin T."/>
            <person name="Rippka R."/>
            <person name="Tandeau De Marsac N."/>
            <person name="Huntemann M."/>
            <person name="Wei C.-L."/>
            <person name="Han J."/>
            <person name="Detter J.C."/>
            <person name="Han C."/>
            <person name="Tapia R."/>
            <person name="Daligault H."/>
            <person name="Chen A."/>
            <person name="Krypides N."/>
            <person name="Mavromatis K."/>
            <person name="Markowitz V."/>
            <person name="Szeto E."/>
            <person name="Ivanova N."/>
            <person name="Ovchinnikova G."/>
            <person name="Pagani I."/>
            <person name="Pati A."/>
            <person name="Goodwin L."/>
            <person name="Peters L."/>
            <person name="Pitluck S."/>
            <person name="Woyke T."/>
            <person name="Kerfeld C."/>
        </authorList>
    </citation>
    <scope>NUCLEOTIDE SEQUENCE [LARGE SCALE GENOMIC DNA]</scope>
    <source>
        <strain evidence="1">PCC 8305</strain>
    </source>
</reference>
<proteinExistence type="predicted"/>
<dbReference type="HOGENOM" id="CLU_2600239_0_0_3"/>